<dbReference type="GO" id="GO:0005886">
    <property type="term" value="C:plasma membrane"/>
    <property type="evidence" value="ECO:0007669"/>
    <property type="project" value="UniProtKB-SubCell"/>
</dbReference>
<comment type="similarity">
    <text evidence="9">Belongs to the UbiA prenyltransferase family. Protoheme IX farnesyltransferase subfamily.</text>
</comment>
<proteinExistence type="inferred from homology"/>
<comment type="catalytic activity">
    <reaction evidence="8 9">
        <text>heme b + (2E,6E)-farnesyl diphosphate + H2O = Fe(II)-heme o + diphosphate</text>
        <dbReference type="Rhea" id="RHEA:28070"/>
        <dbReference type="ChEBI" id="CHEBI:15377"/>
        <dbReference type="ChEBI" id="CHEBI:33019"/>
        <dbReference type="ChEBI" id="CHEBI:60344"/>
        <dbReference type="ChEBI" id="CHEBI:60530"/>
        <dbReference type="ChEBI" id="CHEBI:175763"/>
        <dbReference type="EC" id="2.5.1.141"/>
    </reaction>
</comment>
<keyword evidence="2 9" id="KW-1003">Cell membrane</keyword>
<dbReference type="InterPro" id="IPR000537">
    <property type="entry name" value="UbiA_prenyltransferase"/>
</dbReference>
<dbReference type="UniPathway" id="UPA00834">
    <property type="reaction ID" value="UER00712"/>
</dbReference>
<evidence type="ECO:0000256" key="6">
    <source>
        <dbReference type="ARBA" id="ARBA00023133"/>
    </source>
</evidence>
<evidence type="ECO:0000256" key="1">
    <source>
        <dbReference type="ARBA" id="ARBA00004141"/>
    </source>
</evidence>
<keyword evidence="3 9" id="KW-0808">Transferase</keyword>
<dbReference type="EC" id="2.5.1.141" evidence="9"/>
<sequence>MLRSYLLITKPGIIFGNLITAVAGYVLAAKGNIDFVTFTAMIVGTVCIIASGCVFNNVIDRDIDQLMSRTKYRKPLLESISVNKALAYATLLGCIGFASLALYASMMSFYFGVLGFVVYVGLYTLYYKRKSIYGTFVGSISGACPPVMGYCAVNGQFDIGAAVILAIFCIWQIPHSYAIAIYRFKDYKDANIPVLPIVSGVEVARKHMIGFIVAFTVLALSLFTLNYVGAIFATLTFIIGLIWLLSTIFDFHRMDNHTWAKRVFILSLVAITSMSVLMSVDFAHIDPTTYVTAR</sequence>
<evidence type="ECO:0000256" key="9">
    <source>
        <dbReference type="HAMAP-Rule" id="MF_00154"/>
    </source>
</evidence>
<feature type="transmembrane region" description="Helical" evidence="9">
    <location>
        <begin position="35"/>
        <end position="59"/>
    </location>
</feature>
<dbReference type="PANTHER" id="PTHR43448:SF2">
    <property type="entry name" value="PROTOHEME IX FARNESYLTRANSFERASE, MITOCHONDRIAL"/>
    <property type="match status" value="1"/>
</dbReference>
<evidence type="ECO:0000256" key="4">
    <source>
        <dbReference type="ARBA" id="ARBA00022692"/>
    </source>
</evidence>
<feature type="transmembrane region" description="Helical" evidence="9">
    <location>
        <begin position="80"/>
        <end position="103"/>
    </location>
</feature>
<dbReference type="GO" id="GO:0048034">
    <property type="term" value="P:heme O biosynthetic process"/>
    <property type="evidence" value="ECO:0007669"/>
    <property type="project" value="UniProtKB-UniRule"/>
</dbReference>
<evidence type="ECO:0000256" key="3">
    <source>
        <dbReference type="ARBA" id="ARBA00022679"/>
    </source>
</evidence>
<dbReference type="EMBL" id="JWIC01000006">
    <property type="protein sequence ID" value="KID56672.1"/>
    <property type="molecule type" value="Genomic_DNA"/>
</dbReference>
<keyword evidence="5 9" id="KW-1133">Transmembrane helix</keyword>
<feature type="transmembrane region" description="Helical" evidence="9">
    <location>
        <begin position="159"/>
        <end position="182"/>
    </location>
</feature>
<feature type="transmembrane region" description="Helical" evidence="9">
    <location>
        <begin position="12"/>
        <end position="29"/>
    </location>
</feature>
<evidence type="ECO:0000256" key="7">
    <source>
        <dbReference type="ARBA" id="ARBA00023136"/>
    </source>
</evidence>
<evidence type="ECO:0000256" key="5">
    <source>
        <dbReference type="ARBA" id="ARBA00022989"/>
    </source>
</evidence>
<dbReference type="HAMAP" id="MF_00154">
    <property type="entry name" value="CyoE_CtaB"/>
    <property type="match status" value="1"/>
</dbReference>
<evidence type="ECO:0000313" key="11">
    <source>
        <dbReference type="Proteomes" id="UP000031327"/>
    </source>
</evidence>
<dbReference type="Proteomes" id="UP000031327">
    <property type="component" value="Unassembled WGS sequence"/>
</dbReference>
<comment type="caution">
    <text evidence="10">The sequence shown here is derived from an EMBL/GenBank/DDBJ whole genome shotgun (WGS) entry which is preliminary data.</text>
</comment>
<accession>A0A0C1QNQ7</accession>
<keyword evidence="7 9" id="KW-0472">Membrane</keyword>
<dbReference type="InterPro" id="IPR006369">
    <property type="entry name" value="Protohaem_IX_farnesylTrfase"/>
</dbReference>
<reference evidence="10 11" key="1">
    <citation type="submission" date="2014-12" db="EMBL/GenBank/DDBJ databases">
        <title>Draft Genome Sequence of Pseudoalteromonas luteoviolacea HI1.</title>
        <authorList>
            <person name="Asahina A.Y."/>
            <person name="Hadfield M.G."/>
        </authorList>
    </citation>
    <scope>NUCLEOTIDE SEQUENCE [LARGE SCALE GENOMIC DNA]</scope>
    <source>
        <strain evidence="10 11">HI1</strain>
    </source>
</reference>
<feature type="transmembrane region" description="Helical" evidence="9">
    <location>
        <begin position="263"/>
        <end position="285"/>
    </location>
</feature>
<evidence type="ECO:0000256" key="2">
    <source>
        <dbReference type="ARBA" id="ARBA00022475"/>
    </source>
</evidence>
<feature type="transmembrane region" description="Helical" evidence="9">
    <location>
        <begin position="208"/>
        <end position="225"/>
    </location>
</feature>
<protein>
    <recommendedName>
        <fullName evidence="9">Protoheme IX farnesyltransferase</fullName>
        <ecNumber evidence="9">2.5.1.141</ecNumber>
    </recommendedName>
    <alternativeName>
        <fullName evidence="9">Heme B farnesyltransferase</fullName>
    </alternativeName>
    <alternativeName>
        <fullName evidence="9">Heme O synthase</fullName>
    </alternativeName>
</protein>
<keyword evidence="4 9" id="KW-0812">Transmembrane</keyword>
<name>A0A0C1QNQ7_9GAMM</name>
<keyword evidence="6 9" id="KW-0350">Heme biosynthesis</keyword>
<evidence type="ECO:0000313" key="10">
    <source>
        <dbReference type="EMBL" id="KID56672.1"/>
    </source>
</evidence>
<dbReference type="InterPro" id="IPR044878">
    <property type="entry name" value="UbiA_sf"/>
</dbReference>
<organism evidence="10 11">
    <name type="scientific">Pseudoalteromonas luteoviolacea</name>
    <dbReference type="NCBI Taxonomy" id="43657"/>
    <lineage>
        <taxon>Bacteria</taxon>
        <taxon>Pseudomonadati</taxon>
        <taxon>Pseudomonadota</taxon>
        <taxon>Gammaproteobacteria</taxon>
        <taxon>Alteromonadales</taxon>
        <taxon>Pseudoalteromonadaceae</taxon>
        <taxon>Pseudoalteromonas</taxon>
    </lineage>
</organism>
<comment type="subcellular location">
    <subcellularLocation>
        <location evidence="9">Cell membrane</location>
        <topology evidence="9">Multi-pass membrane protein</topology>
    </subcellularLocation>
    <subcellularLocation>
        <location evidence="1">Membrane</location>
        <topology evidence="1">Multi-pass membrane protein</topology>
    </subcellularLocation>
</comment>
<comment type="miscellaneous">
    <text evidence="9">Carbon 2 of the heme B porphyrin ring is defined according to the Fischer nomenclature.</text>
</comment>
<dbReference type="Pfam" id="PF01040">
    <property type="entry name" value="UbiA"/>
    <property type="match status" value="1"/>
</dbReference>
<dbReference type="GO" id="GO:0008495">
    <property type="term" value="F:protoheme IX farnesyltransferase activity"/>
    <property type="evidence" value="ECO:0007669"/>
    <property type="project" value="UniProtKB-UniRule"/>
</dbReference>
<evidence type="ECO:0000256" key="8">
    <source>
        <dbReference type="ARBA" id="ARBA00047690"/>
    </source>
</evidence>
<dbReference type="OrthoDB" id="9814417at2"/>
<dbReference type="CDD" id="cd13957">
    <property type="entry name" value="PT_UbiA_Cox10"/>
    <property type="match status" value="1"/>
</dbReference>
<feature type="transmembrane region" description="Helical" evidence="9">
    <location>
        <begin position="133"/>
        <end position="153"/>
    </location>
</feature>
<dbReference type="PANTHER" id="PTHR43448">
    <property type="entry name" value="PROTOHEME IX FARNESYLTRANSFERASE, MITOCHONDRIAL"/>
    <property type="match status" value="1"/>
</dbReference>
<gene>
    <name evidence="9" type="primary">cyoE</name>
    <name evidence="10" type="ORF">JF50_12165</name>
</gene>
<dbReference type="RefSeq" id="WP_039609740.1">
    <property type="nucleotide sequence ID" value="NZ_CP015411.1"/>
</dbReference>
<dbReference type="KEGG" id="plz:S4054249_12430"/>
<feature type="transmembrane region" description="Helical" evidence="9">
    <location>
        <begin position="231"/>
        <end position="251"/>
    </location>
</feature>
<feature type="transmembrane region" description="Helical" evidence="9">
    <location>
        <begin position="109"/>
        <end position="126"/>
    </location>
</feature>
<dbReference type="NCBIfam" id="NF003348">
    <property type="entry name" value="PRK04375.1-1"/>
    <property type="match status" value="1"/>
</dbReference>
<dbReference type="Gene3D" id="1.10.357.140">
    <property type="entry name" value="UbiA prenyltransferase"/>
    <property type="match status" value="1"/>
</dbReference>
<dbReference type="AlphaFoldDB" id="A0A0C1QNQ7"/>
<comment type="function">
    <text evidence="9">Converts heme B (protoheme IX) to heme O by substitution of the vinyl group on carbon 2 of heme B porphyrin ring with a hydroxyethyl farnesyl side group.</text>
</comment>
<dbReference type="NCBIfam" id="TIGR01473">
    <property type="entry name" value="cyoE_ctaB"/>
    <property type="match status" value="1"/>
</dbReference>
<comment type="pathway">
    <text evidence="9">Porphyrin-containing compound metabolism; heme O biosynthesis; heme O from protoheme: step 1/1.</text>
</comment>